<dbReference type="Proteomes" id="UP000054270">
    <property type="component" value="Unassembled WGS sequence"/>
</dbReference>
<gene>
    <name evidence="2" type="ORF">HYPSUDRAFT_1055923</name>
</gene>
<protein>
    <submittedName>
        <fullName evidence="2">Uncharacterized protein</fullName>
    </submittedName>
</protein>
<organism evidence="2 3">
    <name type="scientific">Hypholoma sublateritium (strain FD-334 SS-4)</name>
    <dbReference type="NCBI Taxonomy" id="945553"/>
    <lineage>
        <taxon>Eukaryota</taxon>
        <taxon>Fungi</taxon>
        <taxon>Dikarya</taxon>
        <taxon>Basidiomycota</taxon>
        <taxon>Agaricomycotina</taxon>
        <taxon>Agaricomycetes</taxon>
        <taxon>Agaricomycetidae</taxon>
        <taxon>Agaricales</taxon>
        <taxon>Agaricineae</taxon>
        <taxon>Strophariaceae</taxon>
        <taxon>Hypholoma</taxon>
    </lineage>
</organism>
<sequence length="225" mass="24941">MSKAQYSLVERTVTDLHFSVPASPPPECIPPSAIRHLASRVSIPVPGTLRSSNLGLVPGRQRLGYLCHIFHSQRVSRTGIFEPSLSQHPRAPRSASRSCSYRCTAFIIFGPSAALRNGAYLLLRCWRGYAVILEIGASYGQVLSFLHLPGLIYVLAWYTAQGYSRYCPTDPWFRNTHLSWFQWPSLDHLNTTHIRPSCAISFPSSAPPRVPSAEGQGRGIAGHAW</sequence>
<evidence type="ECO:0000313" key="3">
    <source>
        <dbReference type="Proteomes" id="UP000054270"/>
    </source>
</evidence>
<accession>A0A0D2NCN3</accession>
<dbReference type="AlphaFoldDB" id="A0A0D2NCN3"/>
<evidence type="ECO:0000313" key="2">
    <source>
        <dbReference type="EMBL" id="KJA16849.1"/>
    </source>
</evidence>
<dbReference type="EMBL" id="KN817614">
    <property type="protein sequence ID" value="KJA16849.1"/>
    <property type="molecule type" value="Genomic_DNA"/>
</dbReference>
<reference evidence="3" key="1">
    <citation type="submission" date="2014-04" db="EMBL/GenBank/DDBJ databases">
        <title>Evolutionary Origins and Diversification of the Mycorrhizal Mutualists.</title>
        <authorList>
            <consortium name="DOE Joint Genome Institute"/>
            <consortium name="Mycorrhizal Genomics Consortium"/>
            <person name="Kohler A."/>
            <person name="Kuo A."/>
            <person name="Nagy L.G."/>
            <person name="Floudas D."/>
            <person name="Copeland A."/>
            <person name="Barry K.W."/>
            <person name="Cichocki N."/>
            <person name="Veneault-Fourrey C."/>
            <person name="LaButti K."/>
            <person name="Lindquist E.A."/>
            <person name="Lipzen A."/>
            <person name="Lundell T."/>
            <person name="Morin E."/>
            <person name="Murat C."/>
            <person name="Riley R."/>
            <person name="Ohm R."/>
            <person name="Sun H."/>
            <person name="Tunlid A."/>
            <person name="Henrissat B."/>
            <person name="Grigoriev I.V."/>
            <person name="Hibbett D.S."/>
            <person name="Martin F."/>
        </authorList>
    </citation>
    <scope>NUCLEOTIDE SEQUENCE [LARGE SCALE GENOMIC DNA]</scope>
    <source>
        <strain evidence="3">FD-334 SS-4</strain>
    </source>
</reference>
<feature type="region of interest" description="Disordered" evidence="1">
    <location>
        <begin position="204"/>
        <end position="225"/>
    </location>
</feature>
<proteinExistence type="predicted"/>
<keyword evidence="3" id="KW-1185">Reference proteome</keyword>
<evidence type="ECO:0000256" key="1">
    <source>
        <dbReference type="SAM" id="MobiDB-lite"/>
    </source>
</evidence>
<name>A0A0D2NCN3_HYPSF</name>
<feature type="compositionally biased region" description="Gly residues" evidence="1">
    <location>
        <begin position="216"/>
        <end position="225"/>
    </location>
</feature>